<evidence type="ECO:0000256" key="1">
    <source>
        <dbReference type="ARBA" id="ARBA00004651"/>
    </source>
</evidence>
<organism evidence="7 8">
    <name type="scientific">Trinickia symbiotica</name>
    <dbReference type="NCBI Taxonomy" id="863227"/>
    <lineage>
        <taxon>Bacteria</taxon>
        <taxon>Pseudomonadati</taxon>
        <taxon>Pseudomonadota</taxon>
        <taxon>Betaproteobacteria</taxon>
        <taxon>Burkholderiales</taxon>
        <taxon>Burkholderiaceae</taxon>
        <taxon>Trinickia</taxon>
    </lineage>
</organism>
<proteinExistence type="predicted"/>
<gene>
    <name evidence="7" type="ORF">C0Z20_03560</name>
</gene>
<feature type="transmembrane region" description="Helical" evidence="6">
    <location>
        <begin position="450"/>
        <end position="467"/>
    </location>
</feature>
<keyword evidence="2" id="KW-1003">Cell membrane</keyword>
<evidence type="ECO:0000256" key="6">
    <source>
        <dbReference type="SAM" id="Phobius"/>
    </source>
</evidence>
<evidence type="ECO:0000256" key="2">
    <source>
        <dbReference type="ARBA" id="ARBA00022475"/>
    </source>
</evidence>
<dbReference type="AlphaFoldDB" id="A0A2N7X8H9"/>
<dbReference type="OrthoDB" id="6538131at2"/>
<dbReference type="InterPro" id="IPR006726">
    <property type="entry name" value="PHBA_efflux_AaeB/fusaric-R"/>
</dbReference>
<sequence>MSDTATASATSSNATGVRAAFVDWWRTDGLTWIYLLKALAAAFLALAIAMRLDLPQPRTAMTTVFIVMQPQSGAVLAKSFYRIGGTLVGLVATLVLVALFSQHSELFLGALAIWTGICTAGAARNRNFRSYGFLLAGYTAALIGIPAAQQPNGAFISAMTRVSEVTLGVLCAGFVSALVMPQHASEQMRSAVRARFSRFVDYVAAVLARRIEPAHVERTNAQFLAEFVGFEAMRSIAVFEGPETRLRSNRLARLNSEFMTASTRLHALHQLMNRLRAQEATETTEALEPYFVELGTLMQTPGEPVLSAADASRAAQTLQTYKSELPRRVRQTRTVLIETRPDCALLDFDTASELLYRFVDDMHAYTLTYASLATATHERERSPERYEPKTNAVATAIAGVRGALLMGALSAFWIATAWPNGGTLVFVAAATAALASSSPTPTRMATQMSIGTVLAAIVGFVVEFGVYPHIDGLPMLCVALTPPLALGVFLTTRPKIAGIGAGYCIFFCTLAGPDNVTRYDPSGYADSAFALVLSMLACALAFALIVPPSTPWLRAHFIADLRRQVVLACRAPLARVRGRFESRARDLAFQAHAIEQQTSDAPREALAWLVVVLEFGHAVIDLRGELEALPPDPRYAASMPWRRGISRARGALVALFERPSARSLDAALAATIDAIAAVQQALITFEPPRDERHRLQRILSYLHFVRTALIDPHSPLAAFAPAAREDVRAGTSETGASHAS</sequence>
<keyword evidence="8" id="KW-1185">Reference proteome</keyword>
<dbReference type="Proteomes" id="UP000235777">
    <property type="component" value="Unassembled WGS sequence"/>
</dbReference>
<evidence type="ECO:0000313" key="7">
    <source>
        <dbReference type="EMBL" id="PMS37911.1"/>
    </source>
</evidence>
<feature type="transmembrane region" description="Helical" evidence="6">
    <location>
        <begin position="528"/>
        <end position="546"/>
    </location>
</feature>
<keyword evidence="5 6" id="KW-0472">Membrane</keyword>
<protein>
    <submittedName>
        <fullName evidence="7">FUSC family protein</fullName>
    </submittedName>
</protein>
<name>A0A2N7X8H9_9BURK</name>
<keyword evidence="4 6" id="KW-1133">Transmembrane helix</keyword>
<evidence type="ECO:0000256" key="3">
    <source>
        <dbReference type="ARBA" id="ARBA00022692"/>
    </source>
</evidence>
<feature type="transmembrane region" description="Helical" evidence="6">
    <location>
        <begin position="29"/>
        <end position="49"/>
    </location>
</feature>
<feature type="transmembrane region" description="Helical" evidence="6">
    <location>
        <begin position="421"/>
        <end position="438"/>
    </location>
</feature>
<dbReference type="PANTHER" id="PTHR30509:SF40">
    <property type="entry name" value="BLR3852 PROTEIN"/>
    <property type="match status" value="1"/>
</dbReference>
<dbReference type="EMBL" id="PNYC01000002">
    <property type="protein sequence ID" value="PMS37911.1"/>
    <property type="molecule type" value="Genomic_DNA"/>
</dbReference>
<evidence type="ECO:0000313" key="8">
    <source>
        <dbReference type="Proteomes" id="UP000235777"/>
    </source>
</evidence>
<accession>A0A2N7X8H9</accession>
<dbReference type="STRING" id="863227.GCA_000373005_00427"/>
<reference evidence="7 8" key="1">
    <citation type="submission" date="2018-01" db="EMBL/GenBank/DDBJ databases">
        <title>Whole genome analyses suggest that Burkholderia sensu lato contains two further novel genera in the rhizoxinica-symbiotica group Mycetohabitans gen. nov., and Trinickia gen. nov.: implications for the evolution of diazotrophy and nodulation in the Burkholderiaceae.</title>
        <authorList>
            <person name="Estrada-de los Santos P."/>
            <person name="Palmer M."/>
            <person name="Chavez-Ramirez B."/>
            <person name="Beukes C."/>
            <person name="Steenkamp E.T."/>
            <person name="Hirsch A.M."/>
            <person name="Manyaka P."/>
            <person name="Maluk M."/>
            <person name="Lafos M."/>
            <person name="Crook M."/>
            <person name="Gross E."/>
            <person name="Simon M.F."/>
            <person name="Bueno dos Reis Junior F."/>
            <person name="Poole P.S."/>
            <person name="Venter S.N."/>
            <person name="James E.K."/>
        </authorList>
    </citation>
    <scope>NUCLEOTIDE SEQUENCE [LARGE SCALE GENOMIC DNA]</scope>
    <source>
        <strain evidence="7 8">JPY 581</strain>
    </source>
</reference>
<evidence type="ECO:0000256" key="5">
    <source>
        <dbReference type="ARBA" id="ARBA00023136"/>
    </source>
</evidence>
<feature type="transmembrane region" description="Helical" evidence="6">
    <location>
        <begin position="80"/>
        <end position="100"/>
    </location>
</feature>
<evidence type="ECO:0000256" key="4">
    <source>
        <dbReference type="ARBA" id="ARBA00022989"/>
    </source>
</evidence>
<dbReference type="PANTHER" id="PTHR30509">
    <property type="entry name" value="P-HYDROXYBENZOIC ACID EFFLUX PUMP SUBUNIT-RELATED"/>
    <property type="match status" value="1"/>
</dbReference>
<dbReference type="Pfam" id="PF04632">
    <property type="entry name" value="FUSC"/>
    <property type="match status" value="1"/>
</dbReference>
<feature type="transmembrane region" description="Helical" evidence="6">
    <location>
        <begin position="106"/>
        <end position="123"/>
    </location>
</feature>
<feature type="transmembrane region" description="Helical" evidence="6">
    <location>
        <begin position="130"/>
        <end position="148"/>
    </location>
</feature>
<dbReference type="GO" id="GO:0005886">
    <property type="term" value="C:plasma membrane"/>
    <property type="evidence" value="ECO:0007669"/>
    <property type="project" value="UniProtKB-SubCell"/>
</dbReference>
<comment type="caution">
    <text evidence="7">The sequence shown here is derived from an EMBL/GenBank/DDBJ whole genome shotgun (WGS) entry which is preliminary data.</text>
</comment>
<keyword evidence="3 6" id="KW-0812">Transmembrane</keyword>
<dbReference type="RefSeq" id="WP_018438936.1">
    <property type="nucleotide sequence ID" value="NZ_KB890164.1"/>
</dbReference>
<dbReference type="GO" id="GO:0022857">
    <property type="term" value="F:transmembrane transporter activity"/>
    <property type="evidence" value="ECO:0007669"/>
    <property type="project" value="InterPro"/>
</dbReference>
<comment type="subcellular location">
    <subcellularLocation>
        <location evidence="1">Cell membrane</location>
        <topology evidence="1">Multi-pass membrane protein</topology>
    </subcellularLocation>
</comment>